<feature type="domain" description="Sugar 3,4-ketoisomerase QdtA cupin" evidence="1">
    <location>
        <begin position="1"/>
        <end position="38"/>
    </location>
</feature>
<accession>A0A3M5UES1</accession>
<dbReference type="InterPro" id="IPR008894">
    <property type="entry name" value="QdtA_cupin_dom"/>
</dbReference>
<dbReference type="Gene3D" id="2.60.120.10">
    <property type="entry name" value="Jelly Rolls"/>
    <property type="match status" value="1"/>
</dbReference>
<protein>
    <recommendedName>
        <fullName evidence="1">Sugar 3,4-ketoisomerase QdtA cupin domain-containing protein</fullName>
    </recommendedName>
</protein>
<organism evidence="2 3">
    <name type="scientific">Pseudomonas syringae pv. avii</name>
    <dbReference type="NCBI Taxonomy" id="663959"/>
    <lineage>
        <taxon>Bacteria</taxon>
        <taxon>Pseudomonadati</taxon>
        <taxon>Pseudomonadota</taxon>
        <taxon>Gammaproteobacteria</taxon>
        <taxon>Pseudomonadales</taxon>
        <taxon>Pseudomonadaceae</taxon>
        <taxon>Pseudomonas</taxon>
        <taxon>Pseudomonas syringae</taxon>
    </lineage>
</organism>
<evidence type="ECO:0000313" key="3">
    <source>
        <dbReference type="Proteomes" id="UP000280395"/>
    </source>
</evidence>
<name>A0A3M5UES1_PSESX</name>
<sequence length="43" mass="5113">MTWGIQYRYSQDAVLLVFASHYYDAGDYIRNYEEFKSLIANAE</sequence>
<dbReference type="AlphaFoldDB" id="A0A3M5UES1"/>
<dbReference type="Proteomes" id="UP000280395">
    <property type="component" value="Unassembled WGS sequence"/>
</dbReference>
<dbReference type="SUPFAM" id="SSF51182">
    <property type="entry name" value="RmlC-like cupins"/>
    <property type="match status" value="1"/>
</dbReference>
<reference evidence="2 3" key="1">
    <citation type="submission" date="2018-08" db="EMBL/GenBank/DDBJ databases">
        <title>Recombination of ecologically and evolutionarily significant loci maintains genetic cohesion in the Pseudomonas syringae species complex.</title>
        <authorList>
            <person name="Dillon M."/>
            <person name="Thakur S."/>
            <person name="Almeida R.N.D."/>
            <person name="Weir B.S."/>
            <person name="Guttman D.S."/>
        </authorList>
    </citation>
    <scope>NUCLEOTIDE SEQUENCE [LARGE SCALE GENOMIC DNA]</scope>
    <source>
        <strain evidence="2 3">ICMP 14479</strain>
    </source>
</reference>
<dbReference type="InterPro" id="IPR014710">
    <property type="entry name" value="RmlC-like_jellyroll"/>
</dbReference>
<comment type="caution">
    <text evidence="2">The sequence shown here is derived from an EMBL/GenBank/DDBJ whole genome shotgun (WGS) entry which is preliminary data.</text>
</comment>
<gene>
    <name evidence="2" type="ORF">ALP29_201315</name>
</gene>
<evidence type="ECO:0000259" key="1">
    <source>
        <dbReference type="Pfam" id="PF05523"/>
    </source>
</evidence>
<dbReference type="Pfam" id="PF05523">
    <property type="entry name" value="FdtA"/>
    <property type="match status" value="1"/>
</dbReference>
<dbReference type="InterPro" id="IPR011051">
    <property type="entry name" value="RmlC_Cupin_sf"/>
</dbReference>
<dbReference type="EMBL" id="RBUA01001366">
    <property type="protein sequence ID" value="RMU44346.1"/>
    <property type="molecule type" value="Genomic_DNA"/>
</dbReference>
<evidence type="ECO:0000313" key="2">
    <source>
        <dbReference type="EMBL" id="RMU44346.1"/>
    </source>
</evidence>
<proteinExistence type="predicted"/>